<dbReference type="InParanoid" id="A0A2G4YQC3"/>
<dbReference type="Pfam" id="PF06764">
    <property type="entry name" value="DUF1223"/>
    <property type="match status" value="1"/>
</dbReference>
<evidence type="ECO:0000313" key="1">
    <source>
        <dbReference type="EMBL" id="PHZ84509.1"/>
    </source>
</evidence>
<gene>
    <name evidence="1" type="ORF">CRD36_11935</name>
</gene>
<dbReference type="PANTHER" id="PTHR36057">
    <property type="match status" value="1"/>
</dbReference>
<keyword evidence="2" id="KW-1185">Reference proteome</keyword>
<organism evidence="1 2">
    <name type="scientific">Paremcibacter congregatus</name>
    <dbReference type="NCBI Taxonomy" id="2043170"/>
    <lineage>
        <taxon>Bacteria</taxon>
        <taxon>Pseudomonadati</taxon>
        <taxon>Pseudomonadota</taxon>
        <taxon>Alphaproteobacteria</taxon>
        <taxon>Emcibacterales</taxon>
        <taxon>Emcibacteraceae</taxon>
        <taxon>Paremcibacter</taxon>
    </lineage>
</organism>
<dbReference type="InterPro" id="IPR010634">
    <property type="entry name" value="DUF1223"/>
</dbReference>
<dbReference type="EMBL" id="PDEM01000024">
    <property type="protein sequence ID" value="PHZ84509.1"/>
    <property type="molecule type" value="Genomic_DNA"/>
</dbReference>
<name>A0A2G4YQC3_9PROT</name>
<proteinExistence type="predicted"/>
<dbReference type="PANTHER" id="PTHR36057:SF1">
    <property type="entry name" value="LIPOPROTEIN LIPID ATTACHMENT SITE-LIKE PROTEIN, PUTATIVE (DUF1223)-RELATED"/>
    <property type="match status" value="1"/>
</dbReference>
<dbReference type="RefSeq" id="WP_099473522.1">
    <property type="nucleotide sequence ID" value="NZ_CP041025.1"/>
</dbReference>
<comment type="caution">
    <text evidence="1">The sequence shown here is derived from an EMBL/GenBank/DDBJ whole genome shotgun (WGS) entry which is preliminary data.</text>
</comment>
<dbReference type="SUPFAM" id="SSF52833">
    <property type="entry name" value="Thioredoxin-like"/>
    <property type="match status" value="1"/>
</dbReference>
<reference evidence="1 2" key="1">
    <citation type="submission" date="2017-10" db="EMBL/GenBank/DDBJ databases">
        <title>Frigbacter circumglobatus gen. nov. sp. nov., isolated from sediment cultured in situ.</title>
        <authorList>
            <person name="Zhao Z."/>
        </authorList>
    </citation>
    <scope>NUCLEOTIDE SEQUENCE [LARGE SCALE GENOMIC DNA]</scope>
    <source>
        <strain evidence="1 2">ZYL</strain>
    </source>
</reference>
<dbReference type="InterPro" id="IPR036249">
    <property type="entry name" value="Thioredoxin-like_sf"/>
</dbReference>
<protein>
    <submittedName>
        <fullName evidence="1">DUF1223 domain-containing protein</fullName>
    </submittedName>
</protein>
<dbReference type="AlphaFoldDB" id="A0A2G4YQC3"/>
<dbReference type="OrthoDB" id="9808254at2"/>
<dbReference type="Proteomes" id="UP000229730">
    <property type="component" value="Unassembled WGS sequence"/>
</dbReference>
<accession>A0A2G4YQC3</accession>
<evidence type="ECO:0000313" key="2">
    <source>
        <dbReference type="Proteomes" id="UP000229730"/>
    </source>
</evidence>
<sequence>MNIVLQMFRILSVFCIVTIFVGFASVLHAKPSSEAVIEAPLVVVELFTSQGCASCPPADAILTELSQQDDILALSYFVDYWNYLGWEDTFAGKDCTIRQKKYSRALGKSGVYTPQMIVQGTSDIVGSRGKQIHEMVGSTRQKIALTAKDAPRITFDPMGDMIDLKVSAGKQSGSRPKNATIWIIGYDYEKSVDIKWGEQGGNVRHYRNVVQSIKRIGSWMGEEIKLTLSKKDIGAVPYDAYAVILQEDETGPIVAAAKLTLK</sequence>